<keyword evidence="1" id="KW-0728">SH3 domain</keyword>
<name>A0ABW7CXF1_9GAMM</name>
<dbReference type="EMBL" id="JBHGCJ010000007">
    <property type="protein sequence ID" value="MFG6109638.1"/>
    <property type="molecule type" value="Genomic_DNA"/>
</dbReference>
<dbReference type="Proteomes" id="UP001605261">
    <property type="component" value="Unassembled WGS sequence"/>
</dbReference>
<evidence type="ECO:0000256" key="1">
    <source>
        <dbReference type="ARBA" id="ARBA00022443"/>
    </source>
</evidence>
<organism evidence="3 4">
    <name type="scientific">Stenotrophomonas nematodicola</name>
    <dbReference type="NCBI Taxonomy" id="2656746"/>
    <lineage>
        <taxon>Bacteria</taxon>
        <taxon>Pseudomonadati</taxon>
        <taxon>Pseudomonadota</taxon>
        <taxon>Gammaproteobacteria</taxon>
        <taxon>Lysobacterales</taxon>
        <taxon>Lysobacteraceae</taxon>
        <taxon>Stenotrophomonas</taxon>
    </lineage>
</organism>
<dbReference type="RefSeq" id="WP_259203123.1">
    <property type="nucleotide sequence ID" value="NZ_JBHGCJ010000007.1"/>
</dbReference>
<proteinExistence type="predicted"/>
<evidence type="ECO:0000313" key="3">
    <source>
        <dbReference type="EMBL" id="MFG6109638.1"/>
    </source>
</evidence>
<dbReference type="InterPro" id="IPR036028">
    <property type="entry name" value="SH3-like_dom_sf"/>
</dbReference>
<dbReference type="PIRSF" id="PIRSF034961">
    <property type="entry name" value="UCP034961_SH3_2"/>
    <property type="match status" value="1"/>
</dbReference>
<protein>
    <submittedName>
        <fullName evidence="3">SH3 domain-containing protein</fullName>
    </submittedName>
</protein>
<feature type="domain" description="SH3" evidence="2">
    <location>
        <begin position="14"/>
        <end position="57"/>
    </location>
</feature>
<comment type="caution">
    <text evidence="3">The sequence shown here is derived from an EMBL/GenBank/DDBJ whole genome shotgun (WGS) entry which is preliminary data.</text>
</comment>
<sequence length="117" mass="13104">MRYLVIAPHRSAFPHPLALERGQALEVGERYQGTEAWDDWYLCRVPGQAPGWVPAQMIGRDAQGRAFAQEAYCARELDVDPDQALLGRRVVNGWAWCVPAEGGVEGWVPLRVLQAVY</sequence>
<dbReference type="Pfam" id="PF07653">
    <property type="entry name" value="SH3_2"/>
    <property type="match status" value="1"/>
</dbReference>
<gene>
    <name evidence="3" type="ORF">ACEU0G_003653</name>
</gene>
<reference evidence="3 4" key="1">
    <citation type="submission" date="2024-09" db="EMBL/GenBank/DDBJ databases">
        <authorList>
            <consortium name="All-Russian atlas of soil microorganisms"/>
            <consortium name="as a basis for the search for new antimicrobial producers and enzymes with unique properties"/>
            <person name="Sokolova E.A."/>
            <person name="Voronina E.N."/>
        </authorList>
    </citation>
    <scope>NUCLEOTIDE SEQUENCE [LARGE SCALE GENOMIC DNA]</scope>
    <source>
        <strain evidence="3 4">AF-22b-331.1</strain>
    </source>
</reference>
<evidence type="ECO:0000259" key="2">
    <source>
        <dbReference type="Pfam" id="PF07653"/>
    </source>
</evidence>
<dbReference type="InterPro" id="IPR014593">
    <property type="entry name" value="UCP034961_SH3_2"/>
</dbReference>
<dbReference type="InterPro" id="IPR001452">
    <property type="entry name" value="SH3_domain"/>
</dbReference>
<accession>A0ABW7CXF1</accession>
<dbReference type="SUPFAM" id="SSF50044">
    <property type="entry name" value="SH3-domain"/>
    <property type="match status" value="1"/>
</dbReference>
<evidence type="ECO:0000313" key="4">
    <source>
        <dbReference type="Proteomes" id="UP001605261"/>
    </source>
</evidence>
<keyword evidence="4" id="KW-1185">Reference proteome</keyword>